<gene>
    <name evidence="2" type="ORF">H1191_09260</name>
</gene>
<keyword evidence="1" id="KW-0812">Transmembrane</keyword>
<sequence>MKNWKNILMQTSLGTAVAINLMLGALILGRNVVPAEEAVPSIGGTAQPDLRVEYVMELAGSETVSDTSAGDTPQGKKGSWVVEHYKEYEYRFDKNGRLIDKRPTSKETHIRYWNGNH</sequence>
<organism evidence="2 3">
    <name type="scientific">Paenactinomyces guangxiensis</name>
    <dbReference type="NCBI Taxonomy" id="1490290"/>
    <lineage>
        <taxon>Bacteria</taxon>
        <taxon>Bacillati</taxon>
        <taxon>Bacillota</taxon>
        <taxon>Bacilli</taxon>
        <taxon>Bacillales</taxon>
        <taxon>Thermoactinomycetaceae</taxon>
        <taxon>Paenactinomyces</taxon>
    </lineage>
</organism>
<feature type="transmembrane region" description="Helical" evidence="1">
    <location>
        <begin position="7"/>
        <end position="28"/>
    </location>
</feature>
<keyword evidence="1" id="KW-0472">Membrane</keyword>
<proteinExistence type="predicted"/>
<protein>
    <submittedName>
        <fullName evidence="2">Uncharacterized protein</fullName>
    </submittedName>
</protein>
<evidence type="ECO:0000313" key="3">
    <source>
        <dbReference type="Proteomes" id="UP000535491"/>
    </source>
</evidence>
<comment type="caution">
    <text evidence="2">The sequence shown here is derived from an EMBL/GenBank/DDBJ whole genome shotgun (WGS) entry which is preliminary data.</text>
</comment>
<reference evidence="2 3" key="1">
    <citation type="submission" date="2020-07" db="EMBL/GenBank/DDBJ databases">
        <authorList>
            <person name="Feng H."/>
        </authorList>
    </citation>
    <scope>NUCLEOTIDE SEQUENCE [LARGE SCALE GENOMIC DNA]</scope>
    <source>
        <strain evidence="3">s-10</strain>
    </source>
</reference>
<keyword evidence="3" id="KW-1185">Reference proteome</keyword>
<evidence type="ECO:0000256" key="1">
    <source>
        <dbReference type="SAM" id="Phobius"/>
    </source>
</evidence>
<evidence type="ECO:0000313" key="2">
    <source>
        <dbReference type="EMBL" id="MBA4494494.1"/>
    </source>
</evidence>
<dbReference type="RefSeq" id="WP_181751731.1">
    <property type="nucleotide sequence ID" value="NZ_JACEIQ010000007.1"/>
</dbReference>
<dbReference type="EMBL" id="JACEIQ010000007">
    <property type="protein sequence ID" value="MBA4494494.1"/>
    <property type="molecule type" value="Genomic_DNA"/>
</dbReference>
<accession>A0A7W2A8S5</accession>
<name>A0A7W2A8S5_9BACL</name>
<keyword evidence="1" id="KW-1133">Transmembrane helix</keyword>
<dbReference type="AlphaFoldDB" id="A0A7W2A8S5"/>
<dbReference type="Proteomes" id="UP000535491">
    <property type="component" value="Unassembled WGS sequence"/>
</dbReference>